<protein>
    <submittedName>
        <fullName evidence="1">Uncharacterized protein</fullName>
    </submittedName>
</protein>
<dbReference type="RefSeq" id="WP_015677827.1">
    <property type="nucleotide sequence ID" value="NZ_AOGX02000020.1"/>
</dbReference>
<dbReference type="OrthoDB" id="9911766at2"/>
<gene>
    <name evidence="1" type="ORF">LEP1GSC202_0326</name>
</gene>
<accession>A0A5E8HCE5</accession>
<dbReference type="Proteomes" id="UP000013996">
    <property type="component" value="Unassembled WGS sequence"/>
</dbReference>
<organism evidence="1 2">
    <name type="scientific">Leptospira yanagawae serovar Saopaulo str. Sao Paulo = ATCC 700523</name>
    <dbReference type="NCBI Taxonomy" id="1249483"/>
    <lineage>
        <taxon>Bacteria</taxon>
        <taxon>Pseudomonadati</taxon>
        <taxon>Spirochaetota</taxon>
        <taxon>Spirochaetia</taxon>
        <taxon>Leptospirales</taxon>
        <taxon>Leptospiraceae</taxon>
        <taxon>Leptospira</taxon>
    </lineage>
</organism>
<proteinExistence type="predicted"/>
<evidence type="ECO:0000313" key="1">
    <source>
        <dbReference type="EMBL" id="EOQ88542.1"/>
    </source>
</evidence>
<evidence type="ECO:0000313" key="2">
    <source>
        <dbReference type="Proteomes" id="UP000013996"/>
    </source>
</evidence>
<sequence length="174" mass="20686">MLNKNPSTNYKWSISDFDELGILINSIRSERNNLINKFLRPKVIVLFPEDIFESERVFLRTLFEEFAKEIYNIEFFHICQLSIFSIENLVGKRILSMGDRINQTFTLIENSKTYDSKIFNINDIKIQEMDFDLIISHKSEENSKMKSNFFLKSEELRYHLISGSKIYIDYINSI</sequence>
<dbReference type="EMBL" id="AOGX02000020">
    <property type="protein sequence ID" value="EOQ88542.1"/>
    <property type="molecule type" value="Genomic_DNA"/>
</dbReference>
<dbReference type="STRING" id="1249483.LEP1GSC202_0326"/>
<dbReference type="AlphaFoldDB" id="A0A5E8HCE5"/>
<reference evidence="1 2" key="1">
    <citation type="submission" date="2013-04" db="EMBL/GenBank/DDBJ databases">
        <authorList>
            <person name="Harkins D.M."/>
            <person name="Durkin A.S."/>
            <person name="Brinkac L.M."/>
            <person name="Haft D.H."/>
            <person name="Selengut J.D."/>
            <person name="Sanka R."/>
            <person name="DePew J."/>
            <person name="Purushe J."/>
            <person name="Hartskeerl R.A."/>
            <person name="Ahmed A."/>
            <person name="van der Linden H."/>
            <person name="Goris M.G.A."/>
            <person name="Vinetz J.M."/>
            <person name="Sutton G.G."/>
            <person name="Nierman W.C."/>
            <person name="Fouts D.E."/>
        </authorList>
    </citation>
    <scope>NUCLEOTIDE SEQUENCE [LARGE SCALE GENOMIC DNA]</scope>
    <source>
        <strain evidence="1 2">Sao Paulo</strain>
    </source>
</reference>
<name>A0A5E8HCE5_9LEPT</name>
<comment type="caution">
    <text evidence="1">The sequence shown here is derived from an EMBL/GenBank/DDBJ whole genome shotgun (WGS) entry which is preliminary data.</text>
</comment>